<evidence type="ECO:0000256" key="1">
    <source>
        <dbReference type="ARBA" id="ARBA00022737"/>
    </source>
</evidence>
<dbReference type="PANTHER" id="PTHR22906">
    <property type="entry name" value="PROPERDIN"/>
    <property type="match status" value="1"/>
</dbReference>
<dbReference type="PROSITE" id="PS50092">
    <property type="entry name" value="TSP1"/>
    <property type="match status" value="2"/>
</dbReference>
<dbReference type="AlphaFoldDB" id="A0AA88YMN7"/>
<organism evidence="3 4">
    <name type="scientific">Pinctada imbricata</name>
    <name type="common">Atlantic pearl-oyster</name>
    <name type="synonym">Pinctada martensii</name>
    <dbReference type="NCBI Taxonomy" id="66713"/>
    <lineage>
        <taxon>Eukaryota</taxon>
        <taxon>Metazoa</taxon>
        <taxon>Spiralia</taxon>
        <taxon>Lophotrochozoa</taxon>
        <taxon>Mollusca</taxon>
        <taxon>Bivalvia</taxon>
        <taxon>Autobranchia</taxon>
        <taxon>Pteriomorphia</taxon>
        <taxon>Pterioida</taxon>
        <taxon>Pterioidea</taxon>
        <taxon>Pteriidae</taxon>
        <taxon>Pinctada</taxon>
    </lineage>
</organism>
<dbReference type="InterPro" id="IPR036383">
    <property type="entry name" value="TSP1_rpt_sf"/>
</dbReference>
<gene>
    <name evidence="3" type="ORF">FSP39_000505</name>
</gene>
<name>A0AA88YMN7_PINIB</name>
<comment type="caution">
    <text evidence="3">The sequence shown here is derived from an EMBL/GenBank/DDBJ whole genome shotgun (WGS) entry which is preliminary data.</text>
</comment>
<dbReference type="InterPro" id="IPR000884">
    <property type="entry name" value="TSP1_rpt"/>
</dbReference>
<dbReference type="PANTHER" id="PTHR22906:SF21">
    <property type="entry name" value="SEMA DOMAIN-CONTAINING PROTEIN"/>
    <property type="match status" value="1"/>
</dbReference>
<evidence type="ECO:0000256" key="2">
    <source>
        <dbReference type="ARBA" id="ARBA00023157"/>
    </source>
</evidence>
<protein>
    <submittedName>
        <fullName evidence="3">Uncharacterized protein</fullName>
    </submittedName>
</protein>
<evidence type="ECO:0000313" key="4">
    <source>
        <dbReference type="Proteomes" id="UP001186944"/>
    </source>
</evidence>
<keyword evidence="1" id="KW-0677">Repeat</keyword>
<keyword evidence="2" id="KW-1015">Disulfide bond</keyword>
<dbReference type="FunFam" id="2.20.100.10:FF:000001">
    <property type="entry name" value="semaphorin-5A isoform X1"/>
    <property type="match status" value="2"/>
</dbReference>
<keyword evidence="4" id="KW-1185">Reference proteome</keyword>
<dbReference type="SUPFAM" id="SSF82895">
    <property type="entry name" value="TSP-1 type 1 repeat"/>
    <property type="match status" value="2"/>
</dbReference>
<dbReference type="Proteomes" id="UP001186944">
    <property type="component" value="Unassembled WGS sequence"/>
</dbReference>
<proteinExistence type="predicted"/>
<reference evidence="3" key="1">
    <citation type="submission" date="2019-08" db="EMBL/GenBank/DDBJ databases">
        <title>The improved chromosome-level genome for the pearl oyster Pinctada fucata martensii using PacBio sequencing and Hi-C.</title>
        <authorList>
            <person name="Zheng Z."/>
        </authorList>
    </citation>
    <scope>NUCLEOTIDE SEQUENCE</scope>
    <source>
        <strain evidence="3">ZZ-2019</strain>
        <tissue evidence="3">Adductor muscle</tissue>
    </source>
</reference>
<dbReference type="EMBL" id="VSWD01000001">
    <property type="protein sequence ID" value="KAK3108064.1"/>
    <property type="molecule type" value="Genomic_DNA"/>
</dbReference>
<sequence length="105" mass="10946">MSCSKTCGGGTMVQKRLCNDPAPSHGGRTCVGLMEEVTTCNTQPCTTVDGGWSQWKDSGCSQTCGGGFIAKVRKCNNPAPVHGGRNCTGQSFSLEDCNKNPCPGN</sequence>
<dbReference type="SMART" id="SM00209">
    <property type="entry name" value="TSP1"/>
    <property type="match status" value="2"/>
</dbReference>
<accession>A0AA88YMN7</accession>
<dbReference type="InterPro" id="IPR052065">
    <property type="entry name" value="Compl_asym_regulator"/>
</dbReference>
<dbReference type="Pfam" id="PF00090">
    <property type="entry name" value="TSP_1"/>
    <property type="match status" value="2"/>
</dbReference>
<dbReference type="Gene3D" id="2.20.100.10">
    <property type="entry name" value="Thrombospondin type-1 (TSP1) repeat"/>
    <property type="match status" value="2"/>
</dbReference>
<evidence type="ECO:0000313" key="3">
    <source>
        <dbReference type="EMBL" id="KAK3108064.1"/>
    </source>
</evidence>